<dbReference type="GeneID" id="87003615"/>
<organism evidence="1">
    <name type="scientific">Citrobacter freundii</name>
    <dbReference type="NCBI Taxonomy" id="546"/>
    <lineage>
        <taxon>Bacteria</taxon>
        <taxon>Pseudomonadati</taxon>
        <taxon>Pseudomonadota</taxon>
        <taxon>Gammaproteobacteria</taxon>
        <taxon>Enterobacterales</taxon>
        <taxon>Enterobacteriaceae</taxon>
        <taxon>Citrobacter</taxon>
        <taxon>Citrobacter freundii complex</taxon>
    </lineage>
</organism>
<name>A0A0K2CSJ0_CITFR</name>
<sequence length="158" mass="18381">MYLIILSAVPLTLLLYCPVMTVVSAVTPWTGFRTASVRHRKKHYTTLHLSTFDRVGHLNLHRAARFHRSFLATLQLALQRDSAPVYFTSHLMRPAHMKSMTLLMGKMDDTHRWRWTTVSIPPAVRNGIRLQTLVQEWRWITVPETGVLVLIRPRRRTS</sequence>
<dbReference type="AlphaFoldDB" id="A0A0K2CSJ0"/>
<gene>
    <name evidence="1" type="ORF">p112298KPC_116</name>
</gene>
<dbReference type="RefSeq" id="WP_145996426.1">
    <property type="nucleotide sequence ID" value="NZ_CM008470.1"/>
</dbReference>
<keyword evidence="1" id="KW-0614">Plasmid</keyword>
<dbReference type="EMBL" id="KP987215">
    <property type="protein sequence ID" value="ALA08795.1"/>
    <property type="molecule type" value="Genomic_DNA"/>
</dbReference>
<reference evidence="1" key="1">
    <citation type="journal article" date="2015" name="J. Antimicrob. Chemother.">
        <title>Coexistence of a novel KPC-2-encoding MDR plasmid and an NDM-1-encoding pNDM-HN380-like plasmid in a clinical isolate of Citrobacter freundii.</title>
        <authorList>
            <person name="Feng J."/>
            <person name="Qiu Y."/>
            <person name="Yin Z."/>
            <person name="Chen W."/>
            <person name="Yang H."/>
            <person name="Yang W."/>
            <person name="Wang J."/>
            <person name="Gao Y."/>
            <person name="Zhou D."/>
        </authorList>
    </citation>
    <scope>NUCLEOTIDE SEQUENCE</scope>
    <source>
        <strain evidence="1">112298</strain>
        <plasmid evidence="1">p112298-KPC</plasmid>
    </source>
</reference>
<accession>A0A0K2CSJ0</accession>
<protein>
    <submittedName>
        <fullName evidence="1">Uncharacterized protein</fullName>
    </submittedName>
</protein>
<evidence type="ECO:0000313" key="1">
    <source>
        <dbReference type="EMBL" id="ALA08795.1"/>
    </source>
</evidence>
<geneLocation type="plasmid" evidence="1">
    <name>p112298-KPC</name>
</geneLocation>
<proteinExistence type="predicted"/>